<feature type="region of interest" description="Disordered" evidence="2">
    <location>
        <begin position="617"/>
        <end position="689"/>
    </location>
</feature>
<evidence type="ECO:0000313" key="4">
    <source>
        <dbReference type="EMBL" id="ELR16128.1"/>
    </source>
</evidence>
<evidence type="ECO:0000256" key="2">
    <source>
        <dbReference type="SAM" id="MobiDB-lite"/>
    </source>
</evidence>
<dbReference type="Pfam" id="PF02145">
    <property type="entry name" value="Rap_GAP"/>
    <property type="match status" value="1"/>
</dbReference>
<gene>
    <name evidence="4" type="ORF">ACA1_177360</name>
</gene>
<dbReference type="GeneID" id="14916817"/>
<dbReference type="InterPro" id="IPR035974">
    <property type="entry name" value="Rap/Ran-GAP_sf"/>
</dbReference>
<dbReference type="InterPro" id="IPR016024">
    <property type="entry name" value="ARM-type_fold"/>
</dbReference>
<dbReference type="PROSITE" id="PS50085">
    <property type="entry name" value="RAPGAP"/>
    <property type="match status" value="1"/>
</dbReference>
<dbReference type="AlphaFoldDB" id="L8GU42"/>
<reference evidence="4 5" key="1">
    <citation type="journal article" date="2013" name="Genome Biol.">
        <title>Genome of Acanthamoeba castellanii highlights extensive lateral gene transfer and early evolution of tyrosine kinase signaling.</title>
        <authorList>
            <person name="Clarke M."/>
            <person name="Lohan A.J."/>
            <person name="Liu B."/>
            <person name="Lagkouvardos I."/>
            <person name="Roy S."/>
            <person name="Zafar N."/>
            <person name="Bertelli C."/>
            <person name="Schilde C."/>
            <person name="Kianianmomeni A."/>
            <person name="Burglin T.R."/>
            <person name="Frech C."/>
            <person name="Turcotte B."/>
            <person name="Kopec K.O."/>
            <person name="Synnott J.M."/>
            <person name="Choo C."/>
            <person name="Paponov I."/>
            <person name="Finkler A."/>
            <person name="Soon Heng Tan C."/>
            <person name="Hutchins A.P."/>
            <person name="Weinmeier T."/>
            <person name="Rattei T."/>
            <person name="Chu J.S."/>
            <person name="Gimenez G."/>
            <person name="Irimia M."/>
            <person name="Rigden D.J."/>
            <person name="Fitzpatrick D.A."/>
            <person name="Lorenzo-Morales J."/>
            <person name="Bateman A."/>
            <person name="Chiu C.H."/>
            <person name="Tang P."/>
            <person name="Hegemann P."/>
            <person name="Fromm H."/>
            <person name="Raoult D."/>
            <person name="Greub G."/>
            <person name="Miranda-Saavedra D."/>
            <person name="Chen N."/>
            <person name="Nash P."/>
            <person name="Ginger M.L."/>
            <person name="Horn M."/>
            <person name="Schaap P."/>
            <person name="Caler L."/>
            <person name="Loftus B."/>
        </authorList>
    </citation>
    <scope>NUCLEOTIDE SEQUENCE [LARGE SCALE GENOMIC DNA]</scope>
    <source>
        <strain evidence="4 5">Neff</strain>
    </source>
</reference>
<dbReference type="EMBL" id="KB008006">
    <property type="protein sequence ID" value="ELR16128.1"/>
    <property type="molecule type" value="Genomic_DNA"/>
</dbReference>
<dbReference type="SUPFAM" id="SSF48371">
    <property type="entry name" value="ARM repeat"/>
    <property type="match status" value="1"/>
</dbReference>
<dbReference type="InterPro" id="IPR046859">
    <property type="entry name" value="RGPA/RALGAPB_N"/>
</dbReference>
<evidence type="ECO:0000313" key="5">
    <source>
        <dbReference type="Proteomes" id="UP000011083"/>
    </source>
</evidence>
<dbReference type="Gene3D" id="3.40.50.11210">
    <property type="entry name" value="Rap/Ran-GAP"/>
    <property type="match status" value="1"/>
</dbReference>
<feature type="domain" description="Rap-GAP" evidence="3">
    <location>
        <begin position="923"/>
        <end position="1010"/>
    </location>
</feature>
<dbReference type="RefSeq" id="XP_004338141.1">
    <property type="nucleotide sequence ID" value="XM_004338093.1"/>
</dbReference>
<dbReference type="VEuPathDB" id="AmoebaDB:ACA1_177360"/>
<dbReference type="InterPro" id="IPR039930">
    <property type="entry name" value="RALGAPB"/>
</dbReference>
<keyword evidence="5" id="KW-1185">Reference proteome</keyword>
<protein>
    <submittedName>
        <fullName evidence="4">Rap/ran GTPase-activating protein</fullName>
    </submittedName>
</protein>
<dbReference type="GO" id="GO:0051056">
    <property type="term" value="P:regulation of small GTPase mediated signal transduction"/>
    <property type="evidence" value="ECO:0007669"/>
    <property type="project" value="InterPro"/>
</dbReference>
<proteinExistence type="predicted"/>
<keyword evidence="1" id="KW-0343">GTPase activation</keyword>
<dbReference type="PANTHER" id="PTHR21344:SF1">
    <property type="entry name" value="RAL GTPASE-ACTIVATING PROTEIN SUBUNIT BETA"/>
    <property type="match status" value="1"/>
</dbReference>
<feature type="compositionally biased region" description="Basic residues" evidence="2">
    <location>
        <begin position="636"/>
        <end position="649"/>
    </location>
</feature>
<accession>L8GU42</accession>
<organism evidence="4 5">
    <name type="scientific">Acanthamoeba castellanii (strain ATCC 30010 / Neff)</name>
    <dbReference type="NCBI Taxonomy" id="1257118"/>
    <lineage>
        <taxon>Eukaryota</taxon>
        <taxon>Amoebozoa</taxon>
        <taxon>Discosea</taxon>
        <taxon>Longamoebia</taxon>
        <taxon>Centramoebida</taxon>
        <taxon>Acanthamoebidae</taxon>
        <taxon>Acanthamoeba</taxon>
    </lineage>
</organism>
<dbReference type="OrthoDB" id="18562at2759"/>
<evidence type="ECO:0000256" key="1">
    <source>
        <dbReference type="ARBA" id="ARBA00022468"/>
    </source>
</evidence>
<dbReference type="InterPro" id="IPR000331">
    <property type="entry name" value="Rap/Ran_GAP_dom"/>
</dbReference>
<dbReference type="Pfam" id="PF20412">
    <property type="entry name" value="RALGAPB_N"/>
    <property type="match status" value="1"/>
</dbReference>
<name>L8GU42_ACACF</name>
<dbReference type="GO" id="GO:0005096">
    <property type="term" value="F:GTPase activator activity"/>
    <property type="evidence" value="ECO:0007669"/>
    <property type="project" value="UniProtKB-KW"/>
</dbReference>
<dbReference type="PANTHER" id="PTHR21344">
    <property type="entry name" value="RAL GTPASE-ACTIVATING PROTEIN SUBUNIT BETA"/>
    <property type="match status" value="1"/>
</dbReference>
<evidence type="ECO:0000259" key="3">
    <source>
        <dbReference type="PROSITE" id="PS50085"/>
    </source>
</evidence>
<dbReference type="Proteomes" id="UP000011083">
    <property type="component" value="Unassembled WGS sequence"/>
</dbReference>
<sequence length="1010" mass="113465">MESVGASFTLPMESEEIMSTAIELYRRWLLDSSKRPSPINSEPQFFIRQILCHYSLLFEPRTALPDSLDTQAALCKRALNIYHALGRESSALDEETWEIFLKLLLGIADSLLSLPESEEGLTKRLCSHVLKVLFELWLYSSTSEADMWGSLLHLVPRWVHHLPTINQWLAVCKGLTERAISFMYGPEEGRECVLIQLEGSKEIVTMDGLQEEHVFYAWHRMLHAIGDPNSIANPRIHHAAFKGIDTLVDLFLQVGRKSGKAERQELKPPEGNTILHIFGNWLFDAAMQRRDGFEEGRAVAVKTLCNIFSTCKSSPFNTVYLSRFYACLSQVLGESTEVMIAGLTNAGILFPCELPGFRILTPAFVYALNRVLLRRLHFEHAGAQENVRRECLRILGYLISTPNHFSDTPFSRATPKPPVINTPASPKESTDMSALASYQDTLSAKLPEIKTFRQVDDHLVVLLGESLVYETAGGNVRPLLSLCYAFARETHLKRPDFTLHVIHTIVQKITHAQWLTGHCVDAYRVLGFFSAFYTFLPDPDETANFVVSSLANMFASEAIGDLLTRLAPSEFEIHMMEALECITCWLMVGPPWIYQYHKTKAAVINAIMSVLHSSSKPGERELKTSLGTSESDQSRKDRKTKKLISRKGQRGPQQAKAPNVAPLHPAPKLREPSPRLRARRPPPTPRPPSPVALVSLRAEVAAHALATMINHMGNYPNPSGTTCLSTLLSEEDVLKLLPEEVAAKIDPAQFVRYFISGSTIYTVIDRPNSGDGYVTLIVRDRTGKYAWDLQSVSLSQEDEKLLEGVVLAHPKEISLEPYTIPVPPKGEADLPNMAKFVDNKRSLFVSAQAKQTEKEKKYLRKHDWGLNADIRCFPVWASPSPYAESESKFIHGRMLLSQLGFLSPQQRSNFHQIDQSPAFFRSLKNLDRTPERECISVGVLYLGKGQTKKKVWANSAEHVSRSPAYQRFLDASGWTVDVATHPGWVGQLDRTGKTGARTLYYADYNKEVRD</sequence>
<dbReference type="KEGG" id="acan:ACA1_177360"/>
<dbReference type="SUPFAM" id="SSF111347">
    <property type="entry name" value="Rap/Ran-GAP"/>
    <property type="match status" value="1"/>
</dbReference>